<evidence type="ECO:0000313" key="3">
    <source>
        <dbReference type="EMBL" id="KKL68700.1"/>
    </source>
</evidence>
<reference evidence="3" key="1">
    <citation type="journal article" date="2015" name="Nature">
        <title>Complex archaea that bridge the gap between prokaryotes and eukaryotes.</title>
        <authorList>
            <person name="Spang A."/>
            <person name="Saw J.H."/>
            <person name="Jorgensen S.L."/>
            <person name="Zaremba-Niedzwiedzka K."/>
            <person name="Martijn J."/>
            <person name="Lind A.E."/>
            <person name="van Eijk R."/>
            <person name="Schleper C."/>
            <person name="Guy L."/>
            <person name="Ettema T.J."/>
        </authorList>
    </citation>
    <scope>NUCLEOTIDE SEQUENCE</scope>
</reference>
<dbReference type="Gene3D" id="3.30.420.280">
    <property type="match status" value="1"/>
</dbReference>
<dbReference type="AlphaFoldDB" id="A0A0F9GGY9"/>
<dbReference type="EMBL" id="LAZR01026452">
    <property type="protein sequence ID" value="KKL68700.1"/>
    <property type="molecule type" value="Genomic_DNA"/>
</dbReference>
<sequence length="473" mass="54611">MLSKVSDENALFAWFKPDYPYWWQKAFFDAGAWAIHRMCIAANGVGKSQTVCAELAMHVTGRYPPWWKGKRFDYGGWECWIGSIDNDMQKRGPQRALLGRDLEQLGTGLIPKDTILKEPELRQAGVKSVVDTLIINHASGKPVTMKWLTYEQGWRKWQSGDPKIVLWDEEPRESEYGQEEILSEVFTRLARNSGIFMVGYTPLLGETQLTKHFMNSDDTKIWCVGATWDDAPHMSEETKEFYRKQYPEHQRDARMKGIPMLGHGRVFKAAESDFLVDPYDIPDHWARICGIDIGLAHPAACVWLACNRDTKKWVLYDCWRGENKRTKQHAEVINGRGKWIPVAWPHDGEKRDPKSGVRFADIYRNTYEVNMLSKSARYKNKEGGSQAQWPVIEDIGDLMAAGLFEVFRTCQPWLEEYRSYHVKDGQIVARRDDTLKASFYAMMMKRYAISKREGDRMMLPPRQIPAAITTSVH</sequence>
<protein>
    <recommendedName>
        <fullName evidence="2">Terminase large subunit gp17-like C-terminal domain-containing protein</fullName>
    </recommendedName>
</protein>
<dbReference type="Pfam" id="PF17289">
    <property type="entry name" value="Terminase_6C"/>
    <property type="match status" value="1"/>
</dbReference>
<proteinExistence type="predicted"/>
<organism evidence="3">
    <name type="scientific">marine sediment metagenome</name>
    <dbReference type="NCBI Taxonomy" id="412755"/>
    <lineage>
        <taxon>unclassified sequences</taxon>
        <taxon>metagenomes</taxon>
        <taxon>ecological metagenomes</taxon>
    </lineage>
</organism>
<evidence type="ECO:0000256" key="1">
    <source>
        <dbReference type="ARBA" id="ARBA00022612"/>
    </source>
</evidence>
<accession>A0A0F9GGY9</accession>
<dbReference type="Pfam" id="PF03237">
    <property type="entry name" value="Terminase_6N"/>
    <property type="match status" value="1"/>
</dbReference>
<evidence type="ECO:0000259" key="2">
    <source>
        <dbReference type="Pfam" id="PF17289"/>
    </source>
</evidence>
<keyword evidence="1" id="KW-1188">Viral release from host cell</keyword>
<dbReference type="InterPro" id="IPR035421">
    <property type="entry name" value="Terminase_6C"/>
</dbReference>
<name>A0A0F9GGY9_9ZZZZ</name>
<comment type="caution">
    <text evidence="3">The sequence shown here is derived from an EMBL/GenBank/DDBJ whole genome shotgun (WGS) entry which is preliminary data.</text>
</comment>
<gene>
    <name evidence="3" type="ORF">LCGC14_2122360</name>
</gene>
<feature type="domain" description="Terminase large subunit gp17-like C-terminal" evidence="2">
    <location>
        <begin position="290"/>
        <end position="444"/>
    </location>
</feature>